<keyword evidence="6" id="KW-1185">Reference proteome</keyword>
<dbReference type="PRINTS" id="PR00420">
    <property type="entry name" value="RNGMNOXGNASE"/>
</dbReference>
<organism evidence="5 6">
    <name type="scientific">Amycolatopsis samaneae</name>
    <dbReference type="NCBI Taxonomy" id="664691"/>
    <lineage>
        <taxon>Bacteria</taxon>
        <taxon>Bacillati</taxon>
        <taxon>Actinomycetota</taxon>
        <taxon>Actinomycetes</taxon>
        <taxon>Pseudonocardiales</taxon>
        <taxon>Pseudonocardiaceae</taxon>
        <taxon>Amycolatopsis</taxon>
    </lineage>
</organism>
<evidence type="ECO:0000259" key="4">
    <source>
        <dbReference type="Pfam" id="PF01494"/>
    </source>
</evidence>
<evidence type="ECO:0000256" key="1">
    <source>
        <dbReference type="ARBA" id="ARBA00001974"/>
    </source>
</evidence>
<dbReference type="InterPro" id="IPR036188">
    <property type="entry name" value="FAD/NAD-bd_sf"/>
</dbReference>
<dbReference type="Proteomes" id="UP001597419">
    <property type="component" value="Unassembled WGS sequence"/>
</dbReference>
<dbReference type="InterPro" id="IPR050641">
    <property type="entry name" value="RIFMO-like"/>
</dbReference>
<keyword evidence="5" id="KW-0503">Monooxygenase</keyword>
<feature type="domain" description="FAD-binding" evidence="4">
    <location>
        <begin position="11"/>
        <end position="365"/>
    </location>
</feature>
<dbReference type="Gene3D" id="3.40.30.120">
    <property type="match status" value="1"/>
</dbReference>
<name>A0ABW5GLP3_9PSEU</name>
<comment type="caution">
    <text evidence="5">The sequence shown here is derived from an EMBL/GenBank/DDBJ whole genome shotgun (WGS) entry which is preliminary data.</text>
</comment>
<keyword evidence="2" id="KW-0285">Flavoprotein</keyword>
<evidence type="ECO:0000256" key="3">
    <source>
        <dbReference type="ARBA" id="ARBA00022827"/>
    </source>
</evidence>
<protein>
    <submittedName>
        <fullName evidence="5">FAD-dependent monooxygenase</fullName>
    </submittedName>
</protein>
<dbReference type="GO" id="GO:0004497">
    <property type="term" value="F:monooxygenase activity"/>
    <property type="evidence" value="ECO:0007669"/>
    <property type="project" value="UniProtKB-KW"/>
</dbReference>
<reference evidence="6" key="1">
    <citation type="journal article" date="2019" name="Int. J. Syst. Evol. Microbiol.">
        <title>The Global Catalogue of Microorganisms (GCM) 10K type strain sequencing project: providing services to taxonomists for standard genome sequencing and annotation.</title>
        <authorList>
            <consortium name="The Broad Institute Genomics Platform"/>
            <consortium name="The Broad Institute Genome Sequencing Center for Infectious Disease"/>
            <person name="Wu L."/>
            <person name="Ma J."/>
        </authorList>
    </citation>
    <scope>NUCLEOTIDE SEQUENCE [LARGE SCALE GENOMIC DNA]</scope>
    <source>
        <strain evidence="6">CGMCC 4.7643</strain>
    </source>
</reference>
<dbReference type="InterPro" id="IPR002938">
    <property type="entry name" value="FAD-bd"/>
</dbReference>
<dbReference type="SUPFAM" id="SSF51905">
    <property type="entry name" value="FAD/NAD(P)-binding domain"/>
    <property type="match status" value="1"/>
</dbReference>
<dbReference type="Pfam" id="PF21274">
    <property type="entry name" value="Rng_hyd_C"/>
    <property type="match status" value="1"/>
</dbReference>
<gene>
    <name evidence="5" type="ORF">ACFSYJ_23990</name>
</gene>
<dbReference type="EMBL" id="JBHUKU010000014">
    <property type="protein sequence ID" value="MFD2461689.1"/>
    <property type="molecule type" value="Genomic_DNA"/>
</dbReference>
<dbReference type="PANTHER" id="PTHR43004">
    <property type="entry name" value="TRK SYSTEM POTASSIUM UPTAKE PROTEIN"/>
    <property type="match status" value="1"/>
</dbReference>
<keyword evidence="3" id="KW-0274">FAD</keyword>
<accession>A0ABW5GLP3</accession>
<dbReference type="RefSeq" id="WP_345390381.1">
    <property type="nucleotide sequence ID" value="NZ_BAABHG010000004.1"/>
</dbReference>
<comment type="cofactor">
    <cofactor evidence="1">
        <name>FAD</name>
        <dbReference type="ChEBI" id="CHEBI:57692"/>
    </cofactor>
</comment>
<evidence type="ECO:0000256" key="2">
    <source>
        <dbReference type="ARBA" id="ARBA00022630"/>
    </source>
</evidence>
<dbReference type="Pfam" id="PF01494">
    <property type="entry name" value="FAD_binding_3"/>
    <property type="match status" value="1"/>
</dbReference>
<evidence type="ECO:0000313" key="6">
    <source>
        <dbReference type="Proteomes" id="UP001597419"/>
    </source>
</evidence>
<dbReference type="Gene3D" id="3.50.50.60">
    <property type="entry name" value="FAD/NAD(P)-binding domain"/>
    <property type="match status" value="2"/>
</dbReference>
<sequence length="512" mass="54331">MPENTVMPENAEVVISGAGPNGLMLAAELALAGIRPVVLERLPEPSDEPKANGMVGQVVRFLDQRGLYEEISGRAGPPHPAPAFFFGGMTLSFAEVVDNPVHLLPIPQPKLVRLLDKRALGLGVDVRRGHELTGFGQDENGVTLTVTGPRGEYEVRTRFLVGADGGKSLVRKRTGIAFPGTTDTSGVTRMAAVSMPDARRTPNGGIDVPGFGPLGFGFNRLERGTFVFAELQPGKPVIATGELAGEPIPDGTPLTLDELRDSVRRVLGVDLAFEAPTGPGPHALRRVTVQNTRQAENYRAGNVFLVGDAAHVHSGMGGPGLNLGMQDVANLGWKLAAHLRGRAPEGLLDTYQSERHPVGERVMTHSLAQSALIAPGPGVTALRQLFGELMRKPENSGYIAHLMAGSEVRYDIGDAHPLSGRMVPELAVGSRRVTELLRAARPVLVDFTGGVEFAAAAAGWADRVDVVSESTSDTPVAAVLVRPDGYVAWAADRPQETDGLREALTRWFGAAA</sequence>
<keyword evidence="5" id="KW-0560">Oxidoreductase</keyword>
<evidence type="ECO:0000313" key="5">
    <source>
        <dbReference type="EMBL" id="MFD2461689.1"/>
    </source>
</evidence>
<dbReference type="PANTHER" id="PTHR43004:SF19">
    <property type="entry name" value="BINDING MONOOXYGENASE, PUTATIVE (JCVI)-RELATED"/>
    <property type="match status" value="1"/>
</dbReference>
<proteinExistence type="predicted"/>